<keyword evidence="12" id="KW-1185">Reference proteome</keyword>
<evidence type="ECO:0000259" key="10">
    <source>
        <dbReference type="PROSITE" id="PS51352"/>
    </source>
</evidence>
<evidence type="ECO:0000256" key="4">
    <source>
        <dbReference type="ARBA" id="ARBA00022748"/>
    </source>
</evidence>
<dbReference type="EMBL" id="LAQT01000036">
    <property type="protein sequence ID" value="KPC49682.1"/>
    <property type="molecule type" value="Genomic_DNA"/>
</dbReference>
<dbReference type="Pfam" id="PF02683">
    <property type="entry name" value="DsbD_TM"/>
    <property type="match status" value="1"/>
</dbReference>
<feature type="transmembrane region" description="Helical" evidence="8">
    <location>
        <begin position="206"/>
        <end position="230"/>
    </location>
</feature>
<dbReference type="GO" id="GO:0005886">
    <property type="term" value="C:plasma membrane"/>
    <property type="evidence" value="ECO:0007669"/>
    <property type="project" value="UniProtKB-SubCell"/>
</dbReference>
<dbReference type="InterPro" id="IPR013766">
    <property type="entry name" value="Thioredoxin_domain"/>
</dbReference>
<dbReference type="Pfam" id="PF13899">
    <property type="entry name" value="Thioredoxin_7"/>
    <property type="match status" value="1"/>
</dbReference>
<dbReference type="PROSITE" id="PS51352">
    <property type="entry name" value="THIOREDOXIN_2"/>
    <property type="match status" value="1"/>
</dbReference>
<dbReference type="EC" id="1.8.1.8" evidence="11"/>
<dbReference type="PANTHER" id="PTHR32234">
    <property type="entry name" value="THIOL:DISULFIDE INTERCHANGE PROTEIN DSBD"/>
    <property type="match status" value="1"/>
</dbReference>
<reference evidence="11 12" key="1">
    <citation type="submission" date="2015-07" db="EMBL/GenBank/DDBJ databases">
        <title>Draft genome sequence of the Amantichitinum ursilacus IGB-41, a new chitin-degrading bacterium.</title>
        <authorList>
            <person name="Kirstahler P."/>
            <person name="Guenther M."/>
            <person name="Grumaz C."/>
            <person name="Rupp S."/>
            <person name="Zibek S."/>
            <person name="Sohn K."/>
        </authorList>
    </citation>
    <scope>NUCLEOTIDE SEQUENCE [LARGE SCALE GENOMIC DNA]</scope>
    <source>
        <strain evidence="11 12">IGB-41</strain>
    </source>
</reference>
<dbReference type="STRING" id="857265.WG78_20205"/>
<dbReference type="CDD" id="cd02953">
    <property type="entry name" value="DsbDgamma"/>
    <property type="match status" value="1"/>
</dbReference>
<keyword evidence="2" id="KW-1003">Cell membrane</keyword>
<evidence type="ECO:0000256" key="3">
    <source>
        <dbReference type="ARBA" id="ARBA00022692"/>
    </source>
</evidence>
<keyword evidence="4" id="KW-0201">Cytochrome c-type biogenesis</keyword>
<comment type="subcellular location">
    <subcellularLocation>
        <location evidence="1">Cell membrane</location>
        <topology evidence="1">Multi-pass membrane protein</topology>
    </subcellularLocation>
</comment>
<evidence type="ECO:0000256" key="8">
    <source>
        <dbReference type="SAM" id="Phobius"/>
    </source>
</evidence>
<proteinExistence type="predicted"/>
<feature type="signal peptide" evidence="9">
    <location>
        <begin position="1"/>
        <end position="27"/>
    </location>
</feature>
<dbReference type="GO" id="GO:0045454">
    <property type="term" value="P:cell redox homeostasis"/>
    <property type="evidence" value="ECO:0007669"/>
    <property type="project" value="TreeGrafter"/>
</dbReference>
<dbReference type="InterPro" id="IPR035671">
    <property type="entry name" value="DsbD_gamma"/>
</dbReference>
<dbReference type="InterPro" id="IPR017937">
    <property type="entry name" value="Thioredoxin_CS"/>
</dbReference>
<keyword evidence="3 8" id="KW-0812">Transmembrane</keyword>
<dbReference type="RefSeq" id="WP_161805168.1">
    <property type="nucleotide sequence ID" value="NZ_LAQT01000036.1"/>
</dbReference>
<dbReference type="PATRIC" id="fig|857265.3.peg.4137"/>
<feature type="transmembrane region" description="Helical" evidence="8">
    <location>
        <begin position="121"/>
        <end position="143"/>
    </location>
</feature>
<organism evidence="11 12">
    <name type="scientific">Amantichitinum ursilacus</name>
    <dbReference type="NCBI Taxonomy" id="857265"/>
    <lineage>
        <taxon>Bacteria</taxon>
        <taxon>Pseudomonadati</taxon>
        <taxon>Pseudomonadota</taxon>
        <taxon>Betaproteobacteria</taxon>
        <taxon>Neisseriales</taxon>
        <taxon>Chitinibacteraceae</taxon>
        <taxon>Amantichitinum</taxon>
    </lineage>
</organism>
<feature type="transmembrane region" description="Helical" evidence="8">
    <location>
        <begin position="242"/>
        <end position="260"/>
    </location>
</feature>
<dbReference type="InterPro" id="IPR003834">
    <property type="entry name" value="Cyt_c_assmbl_TM_dom"/>
</dbReference>
<evidence type="ECO:0000313" key="12">
    <source>
        <dbReference type="Proteomes" id="UP000037939"/>
    </source>
</evidence>
<dbReference type="InterPro" id="IPR036249">
    <property type="entry name" value="Thioredoxin-like_sf"/>
</dbReference>
<evidence type="ECO:0000256" key="2">
    <source>
        <dbReference type="ARBA" id="ARBA00022475"/>
    </source>
</evidence>
<dbReference type="Proteomes" id="UP000037939">
    <property type="component" value="Unassembled WGS sequence"/>
</dbReference>
<feature type="domain" description="Thioredoxin" evidence="10">
    <location>
        <begin position="253"/>
        <end position="384"/>
    </location>
</feature>
<keyword evidence="11" id="KW-0560">Oxidoreductase</keyword>
<feature type="chain" id="PRO_5005862965" evidence="9">
    <location>
        <begin position="28"/>
        <end position="385"/>
    </location>
</feature>
<name>A0A0N0XG29_9NEIS</name>
<evidence type="ECO:0000256" key="6">
    <source>
        <dbReference type="ARBA" id="ARBA00023136"/>
    </source>
</evidence>
<gene>
    <name evidence="11" type="primary">dsbD_2</name>
    <name evidence="11" type="ORF">WG78_20205</name>
</gene>
<feature type="transmembrane region" description="Helical" evidence="8">
    <location>
        <begin position="88"/>
        <end position="109"/>
    </location>
</feature>
<accession>A0A0N0XG29</accession>
<keyword evidence="6 8" id="KW-0472">Membrane</keyword>
<dbReference type="PANTHER" id="PTHR32234:SF0">
    <property type="entry name" value="THIOL:DISULFIDE INTERCHANGE PROTEIN DSBD"/>
    <property type="match status" value="1"/>
</dbReference>
<dbReference type="GO" id="GO:0017004">
    <property type="term" value="P:cytochrome complex assembly"/>
    <property type="evidence" value="ECO:0007669"/>
    <property type="project" value="UniProtKB-KW"/>
</dbReference>
<evidence type="ECO:0000256" key="7">
    <source>
        <dbReference type="ARBA" id="ARBA00023284"/>
    </source>
</evidence>
<feature type="transmembrane region" description="Helical" evidence="8">
    <location>
        <begin position="43"/>
        <end position="67"/>
    </location>
</feature>
<dbReference type="GO" id="GO:0047134">
    <property type="term" value="F:protein-disulfide reductase [NAD(P)H] activity"/>
    <property type="evidence" value="ECO:0007669"/>
    <property type="project" value="UniProtKB-EC"/>
</dbReference>
<evidence type="ECO:0000313" key="11">
    <source>
        <dbReference type="EMBL" id="KPC49682.1"/>
    </source>
</evidence>
<keyword evidence="9" id="KW-0732">Signal</keyword>
<dbReference type="Gene3D" id="3.40.30.10">
    <property type="entry name" value="Glutaredoxin"/>
    <property type="match status" value="1"/>
</dbReference>
<keyword evidence="5 8" id="KW-1133">Transmembrane helix</keyword>
<comment type="caution">
    <text evidence="11">The sequence shown here is derived from an EMBL/GenBank/DDBJ whole genome shotgun (WGS) entry which is preliminary data.</text>
</comment>
<keyword evidence="7" id="KW-0676">Redox-active center</keyword>
<dbReference type="AlphaFoldDB" id="A0A0N0XG29"/>
<feature type="transmembrane region" description="Helical" evidence="8">
    <location>
        <begin position="164"/>
        <end position="194"/>
    </location>
</feature>
<protein>
    <submittedName>
        <fullName evidence="11">Thiol:disulfide interchange protein DsbD</fullName>
        <ecNumber evidence="11">1.8.1.8</ecNumber>
    </submittedName>
</protein>
<dbReference type="PROSITE" id="PS00194">
    <property type="entry name" value="THIOREDOXIN_1"/>
    <property type="match status" value="1"/>
</dbReference>
<evidence type="ECO:0000256" key="1">
    <source>
        <dbReference type="ARBA" id="ARBA00004651"/>
    </source>
</evidence>
<evidence type="ECO:0000256" key="5">
    <source>
        <dbReference type="ARBA" id="ARBA00022989"/>
    </source>
</evidence>
<evidence type="ECO:0000256" key="9">
    <source>
        <dbReference type="SAM" id="SignalP"/>
    </source>
</evidence>
<dbReference type="SUPFAM" id="SSF52833">
    <property type="entry name" value="Thioredoxin-like"/>
    <property type="match status" value="1"/>
</dbReference>
<sequence>MRRGLVQGMVSVFSVMALLGLSASAWAVDAGDATSRALSSGNLWLTLGLFFAAGVGLALTACMYPLLPIVSGIVIGQSQSRWRAFGLTLVYTQGLALTYTVVGVAAASTGTLLTVQLQSPITTAVLVLFFVIMALSMFGLFELQMPGGFQSKINDLANRLPGGQLAPVFVMGMLSALLVGACMAPPLFGALAFMAKTGDRVLGGSALYALGVGTGVPLLLIGAFGSSVLPRLSGKTMSNVKRVFGVIMLGSAIWISQPLWPKGASHAAEFQTVKSVQQLQQAVAQANGKPVMLDFYADWCVSCVEFEKNVLPDANVKAELQNFVLLRADVSANSDDDAALLKQFGLYGPPAIIFYDKAGKLQTKRVIGLSSASDFAAHLQAVAGR</sequence>